<proteinExistence type="predicted"/>
<dbReference type="STRING" id="670307.HYPDE_32753"/>
<gene>
    <name evidence="1" type="ORF">HYPDE_32753</name>
</gene>
<dbReference type="Proteomes" id="UP000005952">
    <property type="component" value="Chromosome"/>
</dbReference>
<name>N0B5D2_9HYPH</name>
<keyword evidence="2" id="KW-1185">Reference proteome</keyword>
<sequence>MQRGGAVCTLISVRAFQPYTLAALNRVTGAWRGRFSLPERGLFTHAELAIKTGAQLAAFGGLKRLQRSGNYDRSVGKRV</sequence>
<dbReference type="KEGG" id="hdt:HYPDE_32753"/>
<dbReference type="HOGENOM" id="CLU_2601303_0_0_5"/>
<reference evidence="1 2" key="1">
    <citation type="journal article" date="2013" name="Genome Announc.">
        <title>Genome sequences for three denitrifying bacterial strains isolated from a uranium- and nitrate-contaminated subsurface environment.</title>
        <authorList>
            <person name="Venkatramanan R."/>
            <person name="Prakash O."/>
            <person name="Woyke T."/>
            <person name="Chain P."/>
            <person name="Goodwin L.A."/>
            <person name="Watson D."/>
            <person name="Brooks S."/>
            <person name="Kostka J.E."/>
            <person name="Green S.J."/>
        </authorList>
    </citation>
    <scope>NUCLEOTIDE SEQUENCE [LARGE SCALE GENOMIC DNA]</scope>
    <source>
        <strain evidence="1 2">1NES1</strain>
    </source>
</reference>
<protein>
    <submittedName>
        <fullName evidence="1">Uncharacterized protein</fullName>
    </submittedName>
</protein>
<evidence type="ECO:0000313" key="1">
    <source>
        <dbReference type="EMBL" id="AGK58223.1"/>
    </source>
</evidence>
<organism evidence="1 2">
    <name type="scientific">Hyphomicrobium denitrificans 1NES1</name>
    <dbReference type="NCBI Taxonomy" id="670307"/>
    <lineage>
        <taxon>Bacteria</taxon>
        <taxon>Pseudomonadati</taxon>
        <taxon>Pseudomonadota</taxon>
        <taxon>Alphaproteobacteria</taxon>
        <taxon>Hyphomicrobiales</taxon>
        <taxon>Hyphomicrobiaceae</taxon>
        <taxon>Hyphomicrobium</taxon>
    </lineage>
</organism>
<accession>N0B5D2</accession>
<dbReference type="AlphaFoldDB" id="N0B5D2"/>
<dbReference type="EMBL" id="CP005587">
    <property type="protein sequence ID" value="AGK58223.1"/>
    <property type="molecule type" value="Genomic_DNA"/>
</dbReference>
<evidence type="ECO:0000313" key="2">
    <source>
        <dbReference type="Proteomes" id="UP000005952"/>
    </source>
</evidence>